<evidence type="ECO:0000313" key="1">
    <source>
        <dbReference type="EMBL" id="WWQ61608.1"/>
    </source>
</evidence>
<dbReference type="Proteomes" id="UP001432202">
    <property type="component" value="Chromosome"/>
</dbReference>
<dbReference type="RefSeq" id="WP_338604212.1">
    <property type="nucleotide sequence ID" value="NZ_CP146016.1"/>
</dbReference>
<accession>A0AAX4L5T0</accession>
<protein>
    <submittedName>
        <fullName evidence="1">Uncharacterized protein</fullName>
    </submittedName>
</protein>
<dbReference type="AlphaFoldDB" id="A0AAX4L5T0"/>
<gene>
    <name evidence="1" type="ORF">V6M85_05925</name>
</gene>
<sequence length="46" mass="5312">MKILIIAPLSSQSSKGDKIVPLEVTNWSNSAVEIESRIHFWLRRNF</sequence>
<keyword evidence="2" id="KW-1185">Reference proteome</keyword>
<dbReference type="GeneID" id="89336287"/>
<organism evidence="1 2">
    <name type="scientific">Sulfolobus tengchongensis</name>
    <dbReference type="NCBI Taxonomy" id="207809"/>
    <lineage>
        <taxon>Archaea</taxon>
        <taxon>Thermoproteota</taxon>
        <taxon>Thermoprotei</taxon>
        <taxon>Sulfolobales</taxon>
        <taxon>Sulfolobaceae</taxon>
        <taxon>Sulfolobus</taxon>
    </lineage>
</organism>
<proteinExistence type="predicted"/>
<reference evidence="1 2" key="1">
    <citation type="submission" date="2024-02" db="EMBL/GenBank/DDBJ databases">
        <title>STSV induces naive adaptation in Sulfolobus.</title>
        <authorList>
            <person name="Xiang X."/>
            <person name="Song M."/>
        </authorList>
    </citation>
    <scope>NUCLEOTIDE SEQUENCE [LARGE SCALE GENOMIC DNA]</scope>
    <source>
        <strain evidence="1 2">RT2</strain>
    </source>
</reference>
<dbReference type="EMBL" id="CP146016">
    <property type="protein sequence ID" value="WWQ61608.1"/>
    <property type="molecule type" value="Genomic_DNA"/>
</dbReference>
<evidence type="ECO:0000313" key="2">
    <source>
        <dbReference type="Proteomes" id="UP001432202"/>
    </source>
</evidence>
<name>A0AAX4L5T0_9CREN</name>